<dbReference type="RefSeq" id="WP_009226494.1">
    <property type="nucleotide sequence ID" value="NZ_CBCSKM010000033.1"/>
</dbReference>
<dbReference type="PANTHER" id="PTHR30037">
    <property type="entry name" value="DNA-3-METHYLADENINE GLYCOSYLASE 1"/>
    <property type="match status" value="1"/>
</dbReference>
<name>A0ABU5PMH3_9BACL</name>
<evidence type="ECO:0000313" key="2">
    <source>
        <dbReference type="Proteomes" id="UP001292216"/>
    </source>
</evidence>
<dbReference type="EMBL" id="JAYERP010000001">
    <property type="protein sequence ID" value="MEA3571130.1"/>
    <property type="molecule type" value="Genomic_DNA"/>
</dbReference>
<gene>
    <name evidence="1" type="ORF">U9M73_14250</name>
</gene>
<accession>A0ABU5PMH3</accession>
<comment type="caution">
    <text evidence="1">The sequence shown here is derived from an EMBL/GenBank/DDBJ whole genome shotgun (WGS) entry which is preliminary data.</text>
</comment>
<evidence type="ECO:0000313" key="1">
    <source>
        <dbReference type="EMBL" id="MEA3571130.1"/>
    </source>
</evidence>
<dbReference type="Gene3D" id="1.10.340.30">
    <property type="entry name" value="Hypothetical protein, domain 2"/>
    <property type="match status" value="1"/>
</dbReference>
<dbReference type="GO" id="GO:0008725">
    <property type="term" value="F:DNA-3-methyladenine glycosylase activity"/>
    <property type="evidence" value="ECO:0007669"/>
    <property type="project" value="UniProtKB-EC"/>
</dbReference>
<sequence>MLQMHQHFAKSAAFFWKYEPDRSQLAEPQTASTSTLSIALSKEDKKQGWKFVGPTTMYAFMQAMGLFNDHVEDCVIRAEVELARQQFQHPRAVTGKR</sequence>
<keyword evidence="1" id="KW-0378">Hydrolase</keyword>
<dbReference type="Proteomes" id="UP001292216">
    <property type="component" value="Unassembled WGS sequence"/>
</dbReference>
<protein>
    <submittedName>
        <fullName evidence="1">DNA-3-methyladenine glycosylase I</fullName>
        <ecNumber evidence="1">3.2.2.20</ecNumber>
    </submittedName>
</protein>
<dbReference type="PANTHER" id="PTHR30037:SF4">
    <property type="entry name" value="DNA-3-METHYLADENINE GLYCOSYLASE I"/>
    <property type="match status" value="1"/>
</dbReference>
<organism evidence="1 2">
    <name type="scientific">Paenibacillus phoenicis</name>
    <dbReference type="NCBI Taxonomy" id="554117"/>
    <lineage>
        <taxon>Bacteria</taxon>
        <taxon>Bacillati</taxon>
        <taxon>Bacillota</taxon>
        <taxon>Bacilli</taxon>
        <taxon>Bacillales</taxon>
        <taxon>Paenibacillaceae</taxon>
        <taxon>Paenibacillus</taxon>
    </lineage>
</organism>
<proteinExistence type="predicted"/>
<dbReference type="Pfam" id="PF03352">
    <property type="entry name" value="Adenine_glyco"/>
    <property type="match status" value="1"/>
</dbReference>
<reference evidence="1 2" key="1">
    <citation type="submission" date="2023-12" db="EMBL/GenBank/DDBJ databases">
        <title>Whole genome sequencing of Paenibacillus phoenicis isolated from the Phoenix Mars Lander spacecraft assembly facility.</title>
        <authorList>
            <person name="Garcia A."/>
            <person name="Venkateswaran K."/>
        </authorList>
    </citation>
    <scope>NUCLEOTIDE SEQUENCE [LARGE SCALE GENOMIC DNA]</scope>
    <source>
        <strain evidence="1 2">3PO2SA</strain>
    </source>
</reference>
<dbReference type="SUPFAM" id="SSF48150">
    <property type="entry name" value="DNA-glycosylase"/>
    <property type="match status" value="1"/>
</dbReference>
<dbReference type="InterPro" id="IPR005019">
    <property type="entry name" value="Adenine_glyco"/>
</dbReference>
<dbReference type="InterPro" id="IPR011257">
    <property type="entry name" value="DNA_glycosylase"/>
</dbReference>
<dbReference type="InterPro" id="IPR052891">
    <property type="entry name" value="DNA-3mA_glycosylase"/>
</dbReference>
<keyword evidence="2" id="KW-1185">Reference proteome</keyword>
<dbReference type="EC" id="3.2.2.20" evidence="1"/>
<keyword evidence="1" id="KW-0326">Glycosidase</keyword>